<keyword evidence="1" id="KW-0805">Transcription regulation</keyword>
<dbReference type="GO" id="GO:0045892">
    <property type="term" value="P:negative regulation of DNA-templated transcription"/>
    <property type="evidence" value="ECO:0007669"/>
    <property type="project" value="TreeGrafter"/>
</dbReference>
<dbReference type="InterPro" id="IPR036390">
    <property type="entry name" value="WH_DNA-bd_sf"/>
</dbReference>
<name>A0A380H8I5_9STAP</name>
<evidence type="ECO:0000256" key="3">
    <source>
        <dbReference type="ARBA" id="ARBA00023163"/>
    </source>
</evidence>
<dbReference type="InterPro" id="IPR011663">
    <property type="entry name" value="UTRA"/>
</dbReference>
<dbReference type="RefSeq" id="WP_115314016.1">
    <property type="nucleotide sequence ID" value="NZ_CP066042.1"/>
</dbReference>
<dbReference type="CDD" id="cd07377">
    <property type="entry name" value="WHTH_GntR"/>
    <property type="match status" value="1"/>
</dbReference>
<dbReference type="InterPro" id="IPR050679">
    <property type="entry name" value="Bact_HTH_transcr_reg"/>
</dbReference>
<dbReference type="PROSITE" id="PS50949">
    <property type="entry name" value="HTH_GNTR"/>
    <property type="match status" value="1"/>
</dbReference>
<protein>
    <recommendedName>
        <fullName evidence="4">Trehalose operon repressor</fullName>
    </recommendedName>
</protein>
<dbReference type="Gene3D" id="3.40.1410.10">
    <property type="entry name" value="Chorismate lyase-like"/>
    <property type="match status" value="1"/>
</dbReference>
<reference evidence="6 7" key="1">
    <citation type="submission" date="2018-06" db="EMBL/GenBank/DDBJ databases">
        <authorList>
            <consortium name="Pathogen Informatics"/>
            <person name="Doyle S."/>
        </authorList>
    </citation>
    <scope>NUCLEOTIDE SEQUENCE [LARGE SCALE GENOMIC DNA]</scope>
    <source>
        <strain evidence="6 7">NCTC11807</strain>
    </source>
</reference>
<dbReference type="PANTHER" id="PTHR44846:SF12">
    <property type="entry name" value="HTH-TYPE TRANSCRIPTIONAL REGULATOR TRER"/>
    <property type="match status" value="1"/>
</dbReference>
<dbReference type="Pfam" id="PF00392">
    <property type="entry name" value="GntR"/>
    <property type="match status" value="1"/>
</dbReference>
<dbReference type="Gene3D" id="1.10.10.10">
    <property type="entry name" value="Winged helix-like DNA-binding domain superfamily/Winged helix DNA-binding domain"/>
    <property type="match status" value="1"/>
</dbReference>
<evidence type="ECO:0000256" key="4">
    <source>
        <dbReference type="NCBIfam" id="TIGR02404"/>
    </source>
</evidence>
<proteinExistence type="predicted"/>
<dbReference type="InterPro" id="IPR000524">
    <property type="entry name" value="Tscrpt_reg_HTH_GntR"/>
</dbReference>
<dbReference type="SMART" id="SM00866">
    <property type="entry name" value="UTRA"/>
    <property type="match status" value="1"/>
</dbReference>
<dbReference type="InterPro" id="IPR012770">
    <property type="entry name" value="TreR"/>
</dbReference>
<keyword evidence="3" id="KW-0804">Transcription</keyword>
<keyword evidence="2" id="KW-0238">DNA-binding</keyword>
<feature type="domain" description="HTH gntR-type" evidence="5">
    <location>
        <begin position="3"/>
        <end position="71"/>
    </location>
</feature>
<keyword evidence="7" id="KW-1185">Reference proteome</keyword>
<dbReference type="GO" id="GO:0003700">
    <property type="term" value="F:DNA-binding transcription factor activity"/>
    <property type="evidence" value="ECO:0007669"/>
    <property type="project" value="UniProtKB-UniRule"/>
</dbReference>
<dbReference type="SUPFAM" id="SSF46785">
    <property type="entry name" value="Winged helix' DNA-binding domain"/>
    <property type="match status" value="1"/>
</dbReference>
<evidence type="ECO:0000313" key="7">
    <source>
        <dbReference type="Proteomes" id="UP000255425"/>
    </source>
</evidence>
<dbReference type="Proteomes" id="UP000255425">
    <property type="component" value="Unassembled WGS sequence"/>
</dbReference>
<dbReference type="EMBL" id="UHDZ01000001">
    <property type="protein sequence ID" value="SUM74347.1"/>
    <property type="molecule type" value="Genomic_DNA"/>
</dbReference>
<dbReference type="InterPro" id="IPR036388">
    <property type="entry name" value="WH-like_DNA-bd_sf"/>
</dbReference>
<evidence type="ECO:0000256" key="1">
    <source>
        <dbReference type="ARBA" id="ARBA00023015"/>
    </source>
</evidence>
<evidence type="ECO:0000259" key="5">
    <source>
        <dbReference type="PROSITE" id="PS50949"/>
    </source>
</evidence>
<dbReference type="PRINTS" id="PR00035">
    <property type="entry name" value="HTHGNTR"/>
</dbReference>
<evidence type="ECO:0000313" key="6">
    <source>
        <dbReference type="EMBL" id="SUM74347.1"/>
    </source>
</evidence>
<sequence length="239" mass="27925">MKQKKFLTIYNELKSNILTQDLNYGNQLPSEYDLVSTYDASRETVRKALHMLEQDGMIQKIRGKGSVVIYQEITEFPFSELISFKEVKEELDLKHETNVILNEIVEAQAFPEVQRELEVSDNEKLVHIQRTRSIHNKVKIFDEDFFLKSVVEAITKGIAQDSIYAYLENKLKLDISYSSKAITFESFSSLDYEIFGNHLTPFTATVRSTVFLKDTTCFQYNISKHLATEFKFKEFSRRR</sequence>
<gene>
    <name evidence="6" type="primary">treR_2</name>
    <name evidence="6" type="ORF">NCTC11807_02572</name>
</gene>
<dbReference type="SMART" id="SM00345">
    <property type="entry name" value="HTH_GNTR"/>
    <property type="match status" value="1"/>
</dbReference>
<evidence type="ECO:0000256" key="2">
    <source>
        <dbReference type="ARBA" id="ARBA00023125"/>
    </source>
</evidence>
<dbReference type="Pfam" id="PF07702">
    <property type="entry name" value="UTRA"/>
    <property type="match status" value="1"/>
</dbReference>
<dbReference type="GO" id="GO:0003677">
    <property type="term" value="F:DNA binding"/>
    <property type="evidence" value="ECO:0007669"/>
    <property type="project" value="UniProtKB-UniRule"/>
</dbReference>
<accession>A0A380H8I5</accession>
<dbReference type="SUPFAM" id="SSF64288">
    <property type="entry name" value="Chorismate lyase-like"/>
    <property type="match status" value="1"/>
</dbReference>
<dbReference type="PANTHER" id="PTHR44846">
    <property type="entry name" value="MANNOSYL-D-GLYCERATE TRANSPORT/METABOLISM SYSTEM REPRESSOR MNGR-RELATED"/>
    <property type="match status" value="1"/>
</dbReference>
<dbReference type="InterPro" id="IPR028978">
    <property type="entry name" value="Chorismate_lyase_/UTRA_dom_sf"/>
</dbReference>
<dbReference type="GeneID" id="63935542"/>
<dbReference type="NCBIfam" id="TIGR02404">
    <property type="entry name" value="trehalos_R_Bsub"/>
    <property type="match status" value="1"/>
</dbReference>
<dbReference type="AlphaFoldDB" id="A0A380H8I5"/>
<organism evidence="6 7">
    <name type="scientific">Staphylococcus saccharolyticus</name>
    <dbReference type="NCBI Taxonomy" id="33028"/>
    <lineage>
        <taxon>Bacteria</taxon>
        <taxon>Bacillati</taxon>
        <taxon>Bacillota</taxon>
        <taxon>Bacilli</taxon>
        <taxon>Bacillales</taxon>
        <taxon>Staphylococcaceae</taxon>
        <taxon>Staphylococcus</taxon>
    </lineage>
</organism>